<keyword evidence="2" id="KW-1185">Reference proteome</keyword>
<evidence type="ECO:0000313" key="1">
    <source>
        <dbReference type="EMBL" id="SLM32110.1"/>
    </source>
</evidence>
<accession>A0A1W1HI38</accession>
<dbReference type="Proteomes" id="UP000191931">
    <property type="component" value="Unassembled WGS sequence"/>
</dbReference>
<dbReference type="RefSeq" id="WP_080797893.1">
    <property type="nucleotide sequence ID" value="NZ_LT828540.1"/>
</dbReference>
<protein>
    <submittedName>
        <fullName evidence="1">Uncharacterized protein</fullName>
    </submittedName>
</protein>
<sequence length="274" mass="32072">MKLTEQEARKFFNLMWALQYFVNKKLAIIPDIKSVDEYAECNTEEKIEVRKALYKDKKYFDMFVKENPQNFSEEDLSVIREWKNFIDGDFHIERFLKKYTVFIRGDQVYGVMGLYQGVDELIHSSHLPLYVKTVLLPYKGKIVYDGLFQSYNIYFGGGIKRELKESYMIAKQNNRIIETLEYSPKTTKKKEAAKPVKNWKPELDRLAKIAKNLRGSSDSPAIYSPAFGLIKASIEFARLAESDLDDQDSLYKSLKKVESALKKSYKVLDRQESW</sequence>
<gene>
    <name evidence="1" type="ORF">MTBBW1_60010</name>
</gene>
<dbReference type="EMBL" id="FWEV01000303">
    <property type="protein sequence ID" value="SLM32110.1"/>
    <property type="molecule type" value="Genomic_DNA"/>
</dbReference>
<proteinExistence type="predicted"/>
<name>A0A1W1HI38_9BACT</name>
<organism evidence="1 2">
    <name type="scientific">Desulfamplus magnetovallimortis</name>
    <dbReference type="NCBI Taxonomy" id="1246637"/>
    <lineage>
        <taxon>Bacteria</taxon>
        <taxon>Pseudomonadati</taxon>
        <taxon>Thermodesulfobacteriota</taxon>
        <taxon>Desulfobacteria</taxon>
        <taxon>Desulfobacterales</taxon>
        <taxon>Desulfobacteraceae</taxon>
        <taxon>Desulfamplus</taxon>
    </lineage>
</organism>
<dbReference type="AlphaFoldDB" id="A0A1W1HI38"/>
<dbReference type="STRING" id="1246637.MTBBW1_60010"/>
<reference evidence="1 2" key="1">
    <citation type="submission" date="2017-03" db="EMBL/GenBank/DDBJ databases">
        <authorList>
            <person name="Afonso C.L."/>
            <person name="Miller P.J."/>
            <person name="Scott M.A."/>
            <person name="Spackman E."/>
            <person name="Goraichik I."/>
            <person name="Dimitrov K.M."/>
            <person name="Suarez D.L."/>
            <person name="Swayne D.E."/>
        </authorList>
    </citation>
    <scope>NUCLEOTIDE SEQUENCE [LARGE SCALE GENOMIC DNA]</scope>
    <source>
        <strain evidence="1">PRJEB14757</strain>
    </source>
</reference>
<evidence type="ECO:0000313" key="2">
    <source>
        <dbReference type="Proteomes" id="UP000191931"/>
    </source>
</evidence>